<evidence type="ECO:0000259" key="1">
    <source>
        <dbReference type="Pfam" id="PF14622"/>
    </source>
</evidence>
<dbReference type="EMBL" id="KV453914">
    <property type="protein sequence ID" value="ODV78003.1"/>
    <property type="molecule type" value="Genomic_DNA"/>
</dbReference>
<dbReference type="InterPro" id="IPR036389">
    <property type="entry name" value="RNase_III_sf"/>
</dbReference>
<evidence type="ECO:0000313" key="3">
    <source>
        <dbReference type="Proteomes" id="UP000094285"/>
    </source>
</evidence>
<dbReference type="STRING" id="984487.A0A1E4SEU7"/>
<dbReference type="Gene3D" id="1.10.1520.10">
    <property type="entry name" value="Ribonuclease III domain"/>
    <property type="match status" value="1"/>
</dbReference>
<dbReference type="Proteomes" id="UP000094285">
    <property type="component" value="Unassembled WGS sequence"/>
</dbReference>
<dbReference type="PANTHER" id="PTHR28160">
    <property type="entry name" value="54S RIBOSOMAL PROTEIN L15, MITOCHONDRIAL"/>
    <property type="match status" value="1"/>
</dbReference>
<organism evidence="2 3">
    <name type="scientific">Suhomyces tanzawaensis NRRL Y-17324</name>
    <dbReference type="NCBI Taxonomy" id="984487"/>
    <lineage>
        <taxon>Eukaryota</taxon>
        <taxon>Fungi</taxon>
        <taxon>Dikarya</taxon>
        <taxon>Ascomycota</taxon>
        <taxon>Saccharomycotina</taxon>
        <taxon>Pichiomycetes</taxon>
        <taxon>Debaryomycetaceae</taxon>
        <taxon>Suhomyces</taxon>
    </lineage>
</organism>
<reference evidence="3" key="1">
    <citation type="submission" date="2016-05" db="EMBL/GenBank/DDBJ databases">
        <title>Comparative genomics of biotechnologically important yeasts.</title>
        <authorList>
            <consortium name="DOE Joint Genome Institute"/>
            <person name="Riley R."/>
            <person name="Haridas S."/>
            <person name="Wolfe K.H."/>
            <person name="Lopes M.R."/>
            <person name="Hittinger C.T."/>
            <person name="Goker M."/>
            <person name="Salamov A."/>
            <person name="Wisecaver J."/>
            <person name="Long T.M."/>
            <person name="Aerts A.L."/>
            <person name="Barry K."/>
            <person name="Choi C."/>
            <person name="Clum A."/>
            <person name="Coughlan A.Y."/>
            <person name="Deshpande S."/>
            <person name="Douglass A.P."/>
            <person name="Hanson S.J."/>
            <person name="Klenk H.-P."/>
            <person name="Labutti K."/>
            <person name="Lapidus A."/>
            <person name="Lindquist E."/>
            <person name="Lipzen A."/>
            <person name="Meier-Kolthoff J.P."/>
            <person name="Ohm R.A."/>
            <person name="Otillar R.P."/>
            <person name="Pangilinan J."/>
            <person name="Peng Y."/>
            <person name="Rokas A."/>
            <person name="Rosa C.A."/>
            <person name="Scheuner C."/>
            <person name="Sibirny A.A."/>
            <person name="Slot J.C."/>
            <person name="Stielow J.B."/>
            <person name="Sun H."/>
            <person name="Kurtzman C.P."/>
            <person name="Blackwell M."/>
            <person name="Grigoriev I.V."/>
            <person name="Jeffries T.W."/>
        </authorList>
    </citation>
    <scope>NUCLEOTIDE SEQUENCE [LARGE SCALE GENOMIC DNA]</scope>
    <source>
        <strain evidence="3">NRRL Y-17324</strain>
    </source>
</reference>
<evidence type="ECO:0000313" key="2">
    <source>
        <dbReference type="EMBL" id="ODV78003.1"/>
    </source>
</evidence>
<gene>
    <name evidence="2" type="ORF">CANTADRAFT_7471</name>
</gene>
<dbReference type="PANTHER" id="PTHR28160:SF1">
    <property type="entry name" value="LARGE RIBOSOMAL SUBUNIT PROTEIN ML57"/>
    <property type="match status" value="1"/>
</dbReference>
<keyword evidence="3" id="KW-1185">Reference proteome</keyword>
<dbReference type="GO" id="GO:0005762">
    <property type="term" value="C:mitochondrial large ribosomal subunit"/>
    <property type="evidence" value="ECO:0007669"/>
    <property type="project" value="InterPro"/>
</dbReference>
<protein>
    <recommendedName>
        <fullName evidence="1">RNase III domain-containing protein</fullName>
    </recommendedName>
</protein>
<dbReference type="SUPFAM" id="SSF69065">
    <property type="entry name" value="RNase III domain-like"/>
    <property type="match status" value="1"/>
</dbReference>
<sequence length="223" mass="24628">MTIIRIGSPQASRFLARSIYLHKGPRVTGLKKDPQEAFTTNTGYKYEKSENNLKYIKGFLQDKYAISDDLALQVLTHKSFNNGVMPYNEKLSAMGSKLANLFFAKYVTEGSTNNENNVNGKNLDVLGSPIAKELSGRMTMGLFARSNELNKVMFWNSYGHGLGFETSGEMKVSAQMMYALIGAVAFSHGKEVGEQFIREKLLGGRASVEDITVRLVSGETSSN</sequence>
<dbReference type="AlphaFoldDB" id="A0A1E4SEU7"/>
<accession>A0A1E4SEU7</accession>
<dbReference type="GO" id="GO:0004525">
    <property type="term" value="F:ribonuclease III activity"/>
    <property type="evidence" value="ECO:0007669"/>
    <property type="project" value="InterPro"/>
</dbReference>
<name>A0A1E4SEU7_9ASCO</name>
<dbReference type="OrthoDB" id="2281895at2759"/>
<dbReference type="InterPro" id="IPR000999">
    <property type="entry name" value="RNase_III_dom"/>
</dbReference>
<dbReference type="GO" id="GO:0032543">
    <property type="term" value="P:mitochondrial translation"/>
    <property type="evidence" value="ECO:0007669"/>
    <property type="project" value="InterPro"/>
</dbReference>
<dbReference type="GO" id="GO:0003735">
    <property type="term" value="F:structural constituent of ribosome"/>
    <property type="evidence" value="ECO:0007669"/>
    <property type="project" value="InterPro"/>
</dbReference>
<dbReference type="Pfam" id="PF14622">
    <property type="entry name" value="Ribonucleas_3_3"/>
    <property type="match status" value="1"/>
</dbReference>
<proteinExistence type="predicted"/>
<dbReference type="GeneID" id="30985255"/>
<dbReference type="GO" id="GO:0006396">
    <property type="term" value="P:RNA processing"/>
    <property type="evidence" value="ECO:0007669"/>
    <property type="project" value="InterPro"/>
</dbReference>
<dbReference type="InterPro" id="IPR040030">
    <property type="entry name" value="Ribosomal_mL57"/>
</dbReference>
<dbReference type="RefSeq" id="XP_020063125.1">
    <property type="nucleotide sequence ID" value="XM_020211119.1"/>
</dbReference>
<feature type="domain" description="RNase III" evidence="1">
    <location>
        <begin position="68"/>
        <end position="202"/>
    </location>
</feature>